<dbReference type="GO" id="GO:0003676">
    <property type="term" value="F:nucleic acid binding"/>
    <property type="evidence" value="ECO:0007669"/>
    <property type="project" value="InterPro"/>
</dbReference>
<reference evidence="3 4" key="1">
    <citation type="submission" date="2019-09" db="EMBL/GenBank/DDBJ databases">
        <title>Bird 10,000 Genomes (B10K) Project - Family phase.</title>
        <authorList>
            <person name="Zhang G."/>
        </authorList>
    </citation>
    <scope>NUCLEOTIDE SEQUENCE [LARGE SCALE GENOMIC DNA]</scope>
    <source>
        <strain evidence="3">B10K-DU-001-03</strain>
        <tissue evidence="3">Muscle</tissue>
    </source>
</reference>
<dbReference type="OrthoDB" id="71500at2759"/>
<evidence type="ECO:0000313" key="4">
    <source>
        <dbReference type="Proteomes" id="UP000588334"/>
    </source>
</evidence>
<name>A0A7K8WS27_9FURN</name>
<feature type="compositionally biased region" description="Polar residues" evidence="1">
    <location>
        <begin position="45"/>
        <end position="66"/>
    </location>
</feature>
<keyword evidence="4" id="KW-1185">Reference proteome</keyword>
<dbReference type="Gene3D" id="3.30.160.60">
    <property type="entry name" value="Classic Zinc Finger"/>
    <property type="match status" value="1"/>
</dbReference>
<feature type="compositionally biased region" description="Polar residues" evidence="1">
    <location>
        <begin position="320"/>
        <end position="331"/>
    </location>
</feature>
<feature type="compositionally biased region" description="Polar residues" evidence="1">
    <location>
        <begin position="346"/>
        <end position="370"/>
    </location>
</feature>
<dbReference type="InterPro" id="IPR036236">
    <property type="entry name" value="Znf_C2H2_sf"/>
</dbReference>
<dbReference type="PANTHER" id="PTHR31434:SF2">
    <property type="entry name" value="S PHASE CYCLIN A-ASSOCIATED PROTEIN IN THE ENDOPLASMIC RETICULUM"/>
    <property type="match status" value="1"/>
</dbReference>
<feature type="region of interest" description="Disordered" evidence="1">
    <location>
        <begin position="37"/>
        <end position="66"/>
    </location>
</feature>
<accession>A0A7K8WS27</accession>
<feature type="region of interest" description="Disordered" evidence="1">
    <location>
        <begin position="769"/>
        <end position="788"/>
    </location>
</feature>
<feature type="region of interest" description="Disordered" evidence="1">
    <location>
        <begin position="450"/>
        <end position="479"/>
    </location>
</feature>
<feature type="non-terminal residue" evidence="3">
    <location>
        <position position="1"/>
    </location>
</feature>
<feature type="compositionally biased region" description="Basic and acidic residues" evidence="1">
    <location>
        <begin position="545"/>
        <end position="558"/>
    </location>
</feature>
<sequence>FQASFQRSNSHDKVRKIVAEEGRTARNLIAWSVPLENKEEEGKSKWQSGGKTKRATQGTHKTAKQNSTLDCKLTAAAAAGDKSFDKSPTKTRQPRKVDLRARYWAFLFDNLRRAVDEIYVTCESDQSVVECKEVLMMLDNYVRDFKALIDWIQLQEKLEKADAQSRPTSLAWEVKKMSPGRHVIPSPSTDRISVTSNARRSLNFGNPAVTISATRLAPSGGSWADKVKANHGTKAANPELGTAQACLAPPAQKSLRKNGKLDRKDAEGWETVQRGRPVRSRSTALATKPPVAAESPKSRGDSDKEDVVSPPAENKHGSPVTDSGASESTELGQKDPVPRSEGPLTERTQVSASEANGSTGTALQGDSSQPAPEMPPALTSTECAPKTLQVNEASSQSTDTTAWHPPETAKTETEMDPSDISNSMAEVLAKKEELADRLEKANEEAIASAIAEEEQLTREIEAEENNDINIETDNDSDFSASMGNGSISFCGLSMDWNDVLADYEARESWRQSNSWGDRAEEEPARPPGHGIHMHEKLSSPSRKRTIAESKKKHEEKQMKAQQLREKLREEKTLKLQKLMEREKDVRKWKEELLDQRRRMMEEKLLHAEFKREVQLQAIVKKAQEEEAKVNEIAFINTLEAQNKRHDVLNKLKEYEQRLNELQEERQRRQEEKQARDEAVQERKRALEAERQARVEELLMRRKEQEARIEQQRQEKEKAREDAARERARDREERLAALTAAQQEAMEELQKKIQLKHDESIRRHMEQIEQRKEKAAELSSGRHANTDYAPKLTPYERKKQCSLCNVMISSEVYLFSHIKGRKHQQAVRENSSIQGRELSDEEVEHLSLKKYIVDIVIESSVPVEPLKDGEEKQKIKKKAKKLKARMNSRAKEYESLMDAKNAVSDSPFKAKLQRLAKDLLKHLQMQDSCSLGNSKVPGLDRTLGEISRILEKENTADKVAFRAAGGLTALENVLHVVTSPAHLSAVSRVPLKSLCSTVNVYSLACSNCIENCTYVLFSNKITFLMDLLIHQLTVSVPDDHNATAGRSVNKQVFEGLTTGLLRVTAVIFRCLISSFPDGNSHSTALKILQEVKSKSSQVEAFNSRVQDLISYVVNTGLVDKLCCCFLSVQGPVDENPAVAGFLQNATAVLHGMCQLCLAVGGRSWNVFDSTRQDPTGLTAALQATDLVGVLHMLYCVLFHGTIADPNTAGPKDSYAASTVQVAIQSLWFFNSFAVLDLPAFQSIVGAEGLSLAFRHIISSLLWYCSQHTCEGLLHEVIICVGYFTVNNTDNQVIVQSGRHPTVLQKLCQLPFQYFSDPRLIKVLFPSLIAACYNNPQNKIILEQEMSCVLLATFIQDFAQSSGQTDNQLSQQREKIFSSQDYLELSNRFPRQSWEEARQFFLKK</sequence>
<comment type="caution">
    <text evidence="3">The sequence shown here is derived from an EMBL/GenBank/DDBJ whole genome shotgun (WGS) entry which is preliminary data.</text>
</comment>
<gene>
    <name evidence="3" type="primary">Scaper</name>
    <name evidence="3" type="ORF">SCLMEX_R06431</name>
</gene>
<dbReference type="FunFam" id="3.30.160.60:FF:000680">
    <property type="entry name" value="S phase cyclin A-associated protein in the endoplasmic reticulum"/>
    <property type="match status" value="1"/>
</dbReference>
<evidence type="ECO:0000313" key="3">
    <source>
        <dbReference type="EMBL" id="NXF81676.1"/>
    </source>
</evidence>
<dbReference type="SMART" id="SM00451">
    <property type="entry name" value="ZnF_U1"/>
    <property type="match status" value="1"/>
</dbReference>
<evidence type="ECO:0000256" key="1">
    <source>
        <dbReference type="SAM" id="MobiDB-lite"/>
    </source>
</evidence>
<dbReference type="InterPro" id="IPR013087">
    <property type="entry name" value="Znf_C2H2_type"/>
</dbReference>
<feature type="compositionally biased region" description="Acidic residues" evidence="1">
    <location>
        <begin position="461"/>
        <end position="476"/>
    </location>
</feature>
<dbReference type="EMBL" id="VWZF01006058">
    <property type="protein sequence ID" value="NXF81676.1"/>
    <property type="molecule type" value="Genomic_DNA"/>
</dbReference>
<feature type="compositionally biased region" description="Basic and acidic residues" evidence="1">
    <location>
        <begin position="296"/>
        <end position="307"/>
    </location>
</feature>
<dbReference type="Proteomes" id="UP000588334">
    <property type="component" value="Unassembled WGS sequence"/>
</dbReference>
<proteinExistence type="predicted"/>
<organism evidence="3 4">
    <name type="scientific">Sclerurus mexicanus</name>
    <name type="common">tawny-throated leaftosser</name>
    <dbReference type="NCBI Taxonomy" id="265632"/>
    <lineage>
        <taxon>Eukaryota</taxon>
        <taxon>Metazoa</taxon>
        <taxon>Chordata</taxon>
        <taxon>Craniata</taxon>
        <taxon>Vertebrata</taxon>
        <taxon>Euteleostomi</taxon>
        <taxon>Archelosauria</taxon>
        <taxon>Archosauria</taxon>
        <taxon>Dinosauria</taxon>
        <taxon>Saurischia</taxon>
        <taxon>Theropoda</taxon>
        <taxon>Coelurosauria</taxon>
        <taxon>Aves</taxon>
        <taxon>Neognathae</taxon>
        <taxon>Neoaves</taxon>
        <taxon>Telluraves</taxon>
        <taxon>Australaves</taxon>
        <taxon>Passeriformes</taxon>
        <taxon>Furnariidae</taxon>
        <taxon>Sclerurus</taxon>
    </lineage>
</organism>
<protein>
    <submittedName>
        <fullName evidence="3">SCAPE protein</fullName>
    </submittedName>
</protein>
<feature type="non-terminal residue" evidence="3">
    <location>
        <position position="1402"/>
    </location>
</feature>
<dbReference type="Pfam" id="PF12874">
    <property type="entry name" value="zf-met"/>
    <property type="match status" value="1"/>
</dbReference>
<dbReference type="InterPro" id="IPR032446">
    <property type="entry name" value="SCAPER_N"/>
</dbReference>
<feature type="region of interest" description="Disordered" evidence="1">
    <location>
        <begin position="708"/>
        <end position="729"/>
    </location>
</feature>
<dbReference type="SUPFAM" id="SSF57667">
    <property type="entry name" value="beta-beta-alpha zinc fingers"/>
    <property type="match status" value="1"/>
</dbReference>
<feature type="region of interest" description="Disordered" evidence="1">
    <location>
        <begin position="510"/>
        <end position="558"/>
    </location>
</feature>
<dbReference type="Pfam" id="PF16501">
    <property type="entry name" value="SCAPER_N"/>
    <property type="match status" value="1"/>
</dbReference>
<evidence type="ECO:0000259" key="2">
    <source>
        <dbReference type="SMART" id="SM00451"/>
    </source>
</evidence>
<feature type="compositionally biased region" description="Polar residues" evidence="1">
    <location>
        <begin position="378"/>
        <end position="401"/>
    </location>
</feature>
<dbReference type="PANTHER" id="PTHR31434">
    <property type="entry name" value="S PHASE CYCLIN A-ASSOCIATED PROTEIN IN THE ENDOPLASMIC RETICULUM"/>
    <property type="match status" value="1"/>
</dbReference>
<feature type="domain" description="U1-type" evidence="2">
    <location>
        <begin position="795"/>
        <end position="829"/>
    </location>
</feature>
<dbReference type="InterPro" id="IPR003604">
    <property type="entry name" value="Matrin/U1-like-C_Znf_C2H2"/>
</dbReference>
<dbReference type="GO" id="GO:0008270">
    <property type="term" value="F:zinc ion binding"/>
    <property type="evidence" value="ECO:0007669"/>
    <property type="project" value="InterPro"/>
</dbReference>
<feature type="region of interest" description="Disordered" evidence="1">
    <location>
        <begin position="240"/>
        <end position="425"/>
    </location>
</feature>